<feature type="transmembrane region" description="Helical" evidence="6">
    <location>
        <begin position="337"/>
        <end position="358"/>
    </location>
</feature>
<proteinExistence type="predicted"/>
<evidence type="ECO:0000313" key="10">
    <source>
        <dbReference type="Proteomes" id="UP001434883"/>
    </source>
</evidence>
<feature type="domain" description="TRPM-like" evidence="8">
    <location>
        <begin position="2"/>
        <end position="86"/>
    </location>
</feature>
<evidence type="ECO:0000259" key="7">
    <source>
        <dbReference type="Pfam" id="PF00520"/>
    </source>
</evidence>
<sequence>GPEAVAAALAGCKILKEMARLESEAESARSMKEAKYEQFALDVFGECYSNSEDRAYALLVRRTHCWSKSTVLNLATEADAKSFFAHDGVQALLTKLWWGAMTTDTAISKLVVSFFCPPLIWTNLIKFSDEELDNHDGKKEFVELDSLDTEKALLLTNGDDPLDASPGGQTSQSYATVWWRFLLRRWRRFWSAPVTVFLGNVIMYFAFLCLFTYVLLLDFRPPPPGGPGAPEIMLYFWVFTLVLEEIRQSFFTDEEMNILKKFKLYVEDNWNKCDMVAISLFVVGVSCRMSNDTYEAGRTVLAIDFMVFTLRLIHIFAIHKQLGPKIIIVERMMKDVFFFLFFLSVWLIAYGVATQALLHPNDPRIDWVFRRALYRPYLHIFGQIPLDEIDAARMPDINCTNDSEEIIMGLRPPCPNVYANWLVILLLVIFLLVTNVLLLNLLIAMFSYTFQVVQGNTDIFWKFQRYNLIVEYHSRPALAPPFIIISHISQLVLCLVKRPESKQEHLERELPAGLDQRLITWETVQKENYLAKVERHHWESSEERLRSTSSKVQSLLKIVGGFKDQEKRLVSVEAQVRYCGEVLSWMAECFTQSTLKCGKDAPKAPSIKADSTADTPQSYLEPEARQEEQESKPGHPGYGANKKFPYIDE</sequence>
<feature type="compositionally biased region" description="Basic and acidic residues" evidence="5">
    <location>
        <begin position="622"/>
        <end position="633"/>
    </location>
</feature>
<evidence type="ECO:0000256" key="2">
    <source>
        <dbReference type="ARBA" id="ARBA00022692"/>
    </source>
</evidence>
<evidence type="ECO:0000256" key="6">
    <source>
        <dbReference type="SAM" id="Phobius"/>
    </source>
</evidence>
<keyword evidence="3 6" id="KW-1133">Transmembrane helix</keyword>
<keyword evidence="2 6" id="KW-0812">Transmembrane</keyword>
<gene>
    <name evidence="9" type="primary">TRPM5</name>
    <name evidence="9" type="ORF">XENOCAPTIV_005551</name>
</gene>
<keyword evidence="10" id="KW-1185">Reference proteome</keyword>
<feature type="non-terminal residue" evidence="9">
    <location>
        <position position="1"/>
    </location>
</feature>
<feature type="region of interest" description="Disordered" evidence="5">
    <location>
        <begin position="598"/>
        <end position="649"/>
    </location>
</feature>
<organism evidence="9 10">
    <name type="scientific">Xenoophorus captivus</name>
    <dbReference type="NCBI Taxonomy" id="1517983"/>
    <lineage>
        <taxon>Eukaryota</taxon>
        <taxon>Metazoa</taxon>
        <taxon>Chordata</taxon>
        <taxon>Craniata</taxon>
        <taxon>Vertebrata</taxon>
        <taxon>Euteleostomi</taxon>
        <taxon>Actinopterygii</taxon>
        <taxon>Neopterygii</taxon>
        <taxon>Teleostei</taxon>
        <taxon>Neoteleostei</taxon>
        <taxon>Acanthomorphata</taxon>
        <taxon>Ovalentaria</taxon>
        <taxon>Atherinomorphae</taxon>
        <taxon>Cyprinodontiformes</taxon>
        <taxon>Goodeidae</taxon>
        <taxon>Xenoophorus</taxon>
    </lineage>
</organism>
<evidence type="ECO:0000256" key="1">
    <source>
        <dbReference type="ARBA" id="ARBA00004141"/>
    </source>
</evidence>
<dbReference type="PANTHER" id="PTHR13800:SF5">
    <property type="entry name" value="TRANSIENT RECEPTOR POTENTIAL CATION CHANNEL SUBFAMILY M MEMBER 5"/>
    <property type="match status" value="1"/>
</dbReference>
<dbReference type="PANTHER" id="PTHR13800">
    <property type="entry name" value="TRANSIENT RECEPTOR POTENTIAL CATION CHANNEL, SUBFAMILY M, MEMBER 6"/>
    <property type="match status" value="1"/>
</dbReference>
<dbReference type="EMBL" id="JAHRIN010026810">
    <property type="protein sequence ID" value="MEQ2200965.1"/>
    <property type="molecule type" value="Genomic_DNA"/>
</dbReference>
<protein>
    <submittedName>
        <fullName evidence="9">Transient receptor putative cation channel subfamily M member 5</fullName>
    </submittedName>
</protein>
<evidence type="ECO:0000259" key="8">
    <source>
        <dbReference type="Pfam" id="PF25508"/>
    </source>
</evidence>
<reference evidence="9 10" key="1">
    <citation type="submission" date="2021-06" db="EMBL/GenBank/DDBJ databases">
        <authorList>
            <person name="Palmer J.M."/>
        </authorList>
    </citation>
    <scope>NUCLEOTIDE SEQUENCE [LARGE SCALE GENOMIC DNA]</scope>
    <source>
        <strain evidence="9 10">XC_2019</strain>
        <tissue evidence="9">Muscle</tissue>
    </source>
</reference>
<feature type="transmembrane region" description="Helical" evidence="6">
    <location>
        <begin position="418"/>
        <end position="443"/>
    </location>
</feature>
<evidence type="ECO:0000256" key="4">
    <source>
        <dbReference type="ARBA" id="ARBA00023136"/>
    </source>
</evidence>
<accession>A0ABV0QYL8</accession>
<evidence type="ECO:0000313" key="9">
    <source>
        <dbReference type="EMBL" id="MEQ2200965.1"/>
    </source>
</evidence>
<name>A0ABV0QYL8_9TELE</name>
<evidence type="ECO:0000256" key="3">
    <source>
        <dbReference type="ARBA" id="ARBA00022989"/>
    </source>
</evidence>
<feature type="transmembrane region" description="Helical" evidence="6">
    <location>
        <begin position="189"/>
        <end position="214"/>
    </location>
</feature>
<dbReference type="Proteomes" id="UP001434883">
    <property type="component" value="Unassembled WGS sequence"/>
</dbReference>
<keyword evidence="4 6" id="KW-0472">Membrane</keyword>
<dbReference type="InterPro" id="IPR057366">
    <property type="entry name" value="TRPM-like"/>
</dbReference>
<dbReference type="InterPro" id="IPR005821">
    <property type="entry name" value="Ion_trans_dom"/>
</dbReference>
<feature type="domain" description="Ion transport" evidence="7">
    <location>
        <begin position="205"/>
        <end position="455"/>
    </location>
</feature>
<dbReference type="Pfam" id="PF00520">
    <property type="entry name" value="Ion_trans"/>
    <property type="match status" value="1"/>
</dbReference>
<evidence type="ECO:0000256" key="5">
    <source>
        <dbReference type="SAM" id="MobiDB-lite"/>
    </source>
</evidence>
<keyword evidence="9" id="KW-0675">Receptor</keyword>
<dbReference type="Pfam" id="PF25508">
    <property type="entry name" value="TRPM2"/>
    <property type="match status" value="1"/>
</dbReference>
<comment type="caution">
    <text evidence="9">The sequence shown here is derived from an EMBL/GenBank/DDBJ whole genome shotgun (WGS) entry which is preliminary data.</text>
</comment>
<dbReference type="InterPro" id="IPR050927">
    <property type="entry name" value="TRPM"/>
</dbReference>
<feature type="transmembrane region" description="Helical" evidence="6">
    <location>
        <begin position="297"/>
        <end position="317"/>
    </location>
</feature>
<comment type="subcellular location">
    <subcellularLocation>
        <location evidence="1">Membrane</location>
        <topology evidence="1">Multi-pass membrane protein</topology>
    </subcellularLocation>
</comment>